<protein>
    <submittedName>
        <fullName evidence="7">Thermonuclease family protein</fullName>
    </submittedName>
</protein>
<dbReference type="CDD" id="cd00175">
    <property type="entry name" value="SNc"/>
    <property type="match status" value="1"/>
</dbReference>
<dbReference type="InterPro" id="IPR016071">
    <property type="entry name" value="Staphylococal_nuclease_OB-fold"/>
</dbReference>
<dbReference type="Gene3D" id="2.40.50.90">
    <property type="match status" value="1"/>
</dbReference>
<evidence type="ECO:0000256" key="5">
    <source>
        <dbReference type="SAM" id="SignalP"/>
    </source>
</evidence>
<dbReference type="PROSITE" id="PS01123">
    <property type="entry name" value="TNASE_1"/>
    <property type="match status" value="1"/>
</dbReference>
<gene>
    <name evidence="7" type="ORF">JMJ55_29005</name>
</gene>
<name>A0ABS1VCF0_9PROT</name>
<dbReference type="InterPro" id="IPR002071">
    <property type="entry name" value="Thermonucl_AS"/>
</dbReference>
<keyword evidence="1" id="KW-0540">Nuclease</keyword>
<dbReference type="EMBL" id="JAEUXJ010000035">
    <property type="protein sequence ID" value="MBL6459362.1"/>
    <property type="molecule type" value="Genomic_DNA"/>
</dbReference>
<keyword evidence="5" id="KW-0732">Signal</keyword>
<feature type="compositionally biased region" description="Low complexity" evidence="4">
    <location>
        <begin position="164"/>
        <end position="175"/>
    </location>
</feature>
<evidence type="ECO:0000256" key="4">
    <source>
        <dbReference type="SAM" id="MobiDB-lite"/>
    </source>
</evidence>
<dbReference type="SMART" id="SM00318">
    <property type="entry name" value="SNc"/>
    <property type="match status" value="1"/>
</dbReference>
<feature type="domain" description="TNase-like" evidence="6">
    <location>
        <begin position="29"/>
        <end position="150"/>
    </location>
</feature>
<dbReference type="Pfam" id="PF00565">
    <property type="entry name" value="SNase"/>
    <property type="match status" value="1"/>
</dbReference>
<sequence>MPLPSRPIALVLALLLLLCLLTGSPALAADLLGRVVGLADGDTITLLTAERRQVRIRLGEIDTPESRQPYGTRAQQALSELVFGKDVHVVVQDTDRYGRTVGRVYAGPVDVNAEMVRQGAAWVYRQYSRDPELLRIEAEAKANRRGLWALPEAERVPPWEWRAAARGGSASQAAETPSAPPPRSVPQTGSGFTCGSKQYCREMTSCAEARFYLQQCGLSRLDGDRDGVPCESICR</sequence>
<feature type="region of interest" description="Disordered" evidence="4">
    <location>
        <begin position="164"/>
        <end position="189"/>
    </location>
</feature>
<evidence type="ECO:0000256" key="1">
    <source>
        <dbReference type="ARBA" id="ARBA00022722"/>
    </source>
</evidence>
<evidence type="ECO:0000259" key="6">
    <source>
        <dbReference type="PROSITE" id="PS50830"/>
    </source>
</evidence>
<evidence type="ECO:0000256" key="2">
    <source>
        <dbReference type="ARBA" id="ARBA00022759"/>
    </source>
</evidence>
<dbReference type="InterPro" id="IPR008613">
    <property type="entry name" value="Excalibur_Ca-bd_domain"/>
</dbReference>
<proteinExistence type="predicted"/>
<dbReference type="InterPro" id="IPR035437">
    <property type="entry name" value="SNase_OB-fold_sf"/>
</dbReference>
<dbReference type="Proteomes" id="UP000606490">
    <property type="component" value="Unassembled WGS sequence"/>
</dbReference>
<evidence type="ECO:0000313" key="8">
    <source>
        <dbReference type="Proteomes" id="UP000606490"/>
    </source>
</evidence>
<dbReference type="Pfam" id="PF05901">
    <property type="entry name" value="Excalibur"/>
    <property type="match status" value="1"/>
</dbReference>
<dbReference type="PANTHER" id="PTHR12302:SF3">
    <property type="entry name" value="SERINE_THREONINE-PROTEIN KINASE 31"/>
    <property type="match status" value="1"/>
</dbReference>
<evidence type="ECO:0000256" key="3">
    <source>
        <dbReference type="ARBA" id="ARBA00022801"/>
    </source>
</evidence>
<dbReference type="PROSITE" id="PS01284">
    <property type="entry name" value="TNASE_2"/>
    <property type="match status" value="1"/>
</dbReference>
<keyword evidence="8" id="KW-1185">Reference proteome</keyword>
<accession>A0ABS1VCF0</accession>
<evidence type="ECO:0000313" key="7">
    <source>
        <dbReference type="EMBL" id="MBL6459362.1"/>
    </source>
</evidence>
<keyword evidence="2" id="KW-0255">Endonuclease</keyword>
<dbReference type="SUPFAM" id="SSF50199">
    <property type="entry name" value="Staphylococcal nuclease"/>
    <property type="match status" value="1"/>
</dbReference>
<comment type="caution">
    <text evidence="7">The sequence shown here is derived from an EMBL/GenBank/DDBJ whole genome shotgun (WGS) entry which is preliminary data.</text>
</comment>
<feature type="signal peptide" evidence="5">
    <location>
        <begin position="1"/>
        <end position="28"/>
    </location>
</feature>
<reference evidence="7 8" key="1">
    <citation type="submission" date="2021-01" db="EMBL/GenBank/DDBJ databases">
        <title>Belnapia mucosa sp. nov. and Belnapia arida sp. nov., isolated from the Tabernas Desert (Almeria, Spain).</title>
        <authorList>
            <person name="Molina-Menor E."/>
            <person name="Vidal-Verdu A."/>
            <person name="Calonge A."/>
            <person name="Satari L."/>
            <person name="Pereto Magraner J."/>
            <person name="Porcar Miralles M."/>
        </authorList>
    </citation>
    <scope>NUCLEOTIDE SEQUENCE [LARGE SCALE GENOMIC DNA]</scope>
    <source>
        <strain evidence="7 8">T6</strain>
    </source>
</reference>
<dbReference type="PANTHER" id="PTHR12302">
    <property type="entry name" value="EBNA2 BINDING PROTEIN P100"/>
    <property type="match status" value="1"/>
</dbReference>
<organism evidence="7 8">
    <name type="scientific">Belnapia mucosa</name>
    <dbReference type="NCBI Taxonomy" id="2804532"/>
    <lineage>
        <taxon>Bacteria</taxon>
        <taxon>Pseudomonadati</taxon>
        <taxon>Pseudomonadota</taxon>
        <taxon>Alphaproteobacteria</taxon>
        <taxon>Acetobacterales</taxon>
        <taxon>Roseomonadaceae</taxon>
        <taxon>Belnapia</taxon>
    </lineage>
</organism>
<dbReference type="PROSITE" id="PS50830">
    <property type="entry name" value="TNASE_3"/>
    <property type="match status" value="1"/>
</dbReference>
<feature type="chain" id="PRO_5047367758" evidence="5">
    <location>
        <begin position="29"/>
        <end position="235"/>
    </location>
</feature>
<keyword evidence="3" id="KW-0378">Hydrolase</keyword>